<feature type="compositionally biased region" description="Low complexity" evidence="1">
    <location>
        <begin position="248"/>
        <end position="265"/>
    </location>
</feature>
<sequence>MADESKEKGKAPARRDDDNSGTNRSTSGSGASTAAQTLASALRTTMASSQLGSLMASASGGKAEFAGTAAAGGGSGGDLRDWLVQDLRSSSAGSGAAGAARNVGGTKTFRSAEQSGAEAQQRDQKLFNDFQRGLSLEPTRGADFAPSPQTVLAQGDSNASLNSAWEGSVQGSRASRWEATGLDPTTVQPIHSYSQLDDPLHASVRSDHPHHLQQQPQPTVARSYAPANTVPLAQTQDIFALLDEEGQSSAPSSVAPMSVASTSTARLPNAQGQNQDLSDQVLSNFDPTYRPPSPTNSGFSREQATLHLQLAEAQASEQGRQELAVPRPDNSALEEGVYARTAEDALKSIFDGRMESSEVEEEKGKEGEKGDRGKEVVRKIIRWFAGSSYVQDVYGLPPLLRETIEVVEKDSGDEEKRERAIRRLESLWGHLSNTKPQSQSQGSDWVDGWLRTNT</sequence>
<feature type="region of interest" description="Disordered" evidence="1">
    <location>
        <begin position="241"/>
        <end position="276"/>
    </location>
</feature>
<dbReference type="OrthoDB" id="2527463at2759"/>
<feature type="compositionally biased region" description="Low complexity" evidence="1">
    <location>
        <begin position="89"/>
        <end position="100"/>
    </location>
</feature>
<dbReference type="EMBL" id="OOIN01000043">
    <property type="protein sequence ID" value="SPO32104.1"/>
    <property type="molecule type" value="Genomic_DNA"/>
</dbReference>
<protein>
    <submittedName>
        <fullName evidence="2">Uncharacterized protein</fullName>
    </submittedName>
</protein>
<feature type="compositionally biased region" description="Polar residues" evidence="1">
    <location>
        <begin position="108"/>
        <end position="118"/>
    </location>
</feature>
<accession>A0A5C3EN92</accession>
<name>A0A5C3EN92_9BASI</name>
<dbReference type="Proteomes" id="UP000324022">
    <property type="component" value="Unassembled WGS sequence"/>
</dbReference>
<reference evidence="2 3" key="1">
    <citation type="submission" date="2018-03" db="EMBL/GenBank/DDBJ databases">
        <authorList>
            <person name="Guldener U."/>
        </authorList>
    </citation>
    <scope>NUCLEOTIDE SEQUENCE [LARGE SCALE GENOMIC DNA]</scope>
    <source>
        <strain evidence="2 3">NBRC100155</strain>
    </source>
</reference>
<feature type="compositionally biased region" description="Low complexity" evidence="1">
    <location>
        <begin position="20"/>
        <end position="37"/>
    </location>
</feature>
<feature type="region of interest" description="Disordered" evidence="1">
    <location>
        <begin position="353"/>
        <end position="372"/>
    </location>
</feature>
<feature type="compositionally biased region" description="Polar residues" evidence="1">
    <location>
        <begin position="431"/>
        <end position="443"/>
    </location>
</feature>
<feature type="region of interest" description="Disordered" evidence="1">
    <location>
        <begin position="431"/>
        <end position="454"/>
    </location>
</feature>
<feature type="compositionally biased region" description="Polar residues" evidence="1">
    <location>
        <begin position="183"/>
        <end position="195"/>
    </location>
</feature>
<feature type="region of interest" description="Disordered" evidence="1">
    <location>
        <begin position="1"/>
        <end position="37"/>
    </location>
</feature>
<organism evidence="2 3">
    <name type="scientific">Ustilago trichophora</name>
    <dbReference type="NCBI Taxonomy" id="86804"/>
    <lineage>
        <taxon>Eukaryota</taxon>
        <taxon>Fungi</taxon>
        <taxon>Dikarya</taxon>
        <taxon>Basidiomycota</taxon>
        <taxon>Ustilaginomycotina</taxon>
        <taxon>Ustilaginomycetes</taxon>
        <taxon>Ustilaginales</taxon>
        <taxon>Ustilaginaceae</taxon>
        <taxon>Ustilago</taxon>
    </lineage>
</organism>
<keyword evidence="3" id="KW-1185">Reference proteome</keyword>
<feature type="region of interest" description="Disordered" evidence="1">
    <location>
        <begin position="281"/>
        <end position="300"/>
    </location>
</feature>
<proteinExistence type="predicted"/>
<gene>
    <name evidence="2" type="ORF">UTRI_02661</name>
</gene>
<feature type="compositionally biased region" description="Basic and acidic residues" evidence="1">
    <location>
        <begin position="1"/>
        <end position="18"/>
    </location>
</feature>
<dbReference type="AlphaFoldDB" id="A0A5C3EN92"/>
<feature type="region of interest" description="Disordered" evidence="1">
    <location>
        <begin position="312"/>
        <end position="334"/>
    </location>
</feature>
<feature type="region of interest" description="Disordered" evidence="1">
    <location>
        <begin position="178"/>
        <end position="228"/>
    </location>
</feature>
<feature type="region of interest" description="Disordered" evidence="1">
    <location>
        <begin position="54"/>
        <end position="122"/>
    </location>
</feature>
<feature type="compositionally biased region" description="Basic and acidic residues" evidence="1">
    <location>
        <begin position="198"/>
        <end position="210"/>
    </location>
</feature>
<evidence type="ECO:0000256" key="1">
    <source>
        <dbReference type="SAM" id="MobiDB-lite"/>
    </source>
</evidence>
<evidence type="ECO:0000313" key="2">
    <source>
        <dbReference type="EMBL" id="SPO32104.1"/>
    </source>
</evidence>
<evidence type="ECO:0000313" key="3">
    <source>
        <dbReference type="Proteomes" id="UP000324022"/>
    </source>
</evidence>
<feature type="compositionally biased region" description="Low complexity" evidence="1">
    <location>
        <begin position="60"/>
        <end position="69"/>
    </location>
</feature>